<evidence type="ECO:0000313" key="5">
    <source>
        <dbReference type="Proteomes" id="UP000799291"/>
    </source>
</evidence>
<evidence type="ECO:0000256" key="3">
    <source>
        <dbReference type="SAM" id="MobiDB-lite"/>
    </source>
</evidence>
<keyword evidence="1" id="KW-0479">Metal-binding</keyword>
<feature type="region of interest" description="Disordered" evidence="3">
    <location>
        <begin position="475"/>
        <end position="500"/>
    </location>
</feature>
<feature type="region of interest" description="Disordered" evidence="3">
    <location>
        <begin position="18"/>
        <end position="45"/>
    </location>
</feature>
<keyword evidence="2" id="KW-0862">Zinc</keyword>
<feature type="compositionally biased region" description="Low complexity" evidence="3">
    <location>
        <begin position="405"/>
        <end position="416"/>
    </location>
</feature>
<reference evidence="4" key="1">
    <citation type="journal article" date="2020" name="Stud. Mycol.">
        <title>101 Dothideomycetes genomes: a test case for predicting lifestyles and emergence of pathogens.</title>
        <authorList>
            <person name="Haridas S."/>
            <person name="Albert R."/>
            <person name="Binder M."/>
            <person name="Bloem J."/>
            <person name="Labutti K."/>
            <person name="Salamov A."/>
            <person name="Andreopoulos B."/>
            <person name="Baker S."/>
            <person name="Barry K."/>
            <person name="Bills G."/>
            <person name="Bluhm B."/>
            <person name="Cannon C."/>
            <person name="Castanera R."/>
            <person name="Culley D."/>
            <person name="Daum C."/>
            <person name="Ezra D."/>
            <person name="Gonzalez J."/>
            <person name="Henrissat B."/>
            <person name="Kuo A."/>
            <person name="Liang C."/>
            <person name="Lipzen A."/>
            <person name="Lutzoni F."/>
            <person name="Magnuson J."/>
            <person name="Mondo S."/>
            <person name="Nolan M."/>
            <person name="Ohm R."/>
            <person name="Pangilinan J."/>
            <person name="Park H.-J."/>
            <person name="Ramirez L."/>
            <person name="Alfaro M."/>
            <person name="Sun H."/>
            <person name="Tritt A."/>
            <person name="Yoshinaga Y."/>
            <person name="Zwiers L.-H."/>
            <person name="Turgeon B."/>
            <person name="Goodwin S."/>
            <person name="Spatafora J."/>
            <person name="Crous P."/>
            <person name="Grigoriev I."/>
        </authorList>
    </citation>
    <scope>NUCLEOTIDE SEQUENCE</scope>
    <source>
        <strain evidence="4">CBS 122367</strain>
    </source>
</reference>
<dbReference type="InterPro" id="IPR001370">
    <property type="entry name" value="BIR_rpt"/>
</dbReference>
<feature type="region of interest" description="Disordered" evidence="3">
    <location>
        <begin position="351"/>
        <end position="429"/>
    </location>
</feature>
<accession>A0A6G1JIH5</accession>
<feature type="compositionally biased region" description="Basic residues" evidence="3">
    <location>
        <begin position="20"/>
        <end position="33"/>
    </location>
</feature>
<dbReference type="CDD" id="cd00022">
    <property type="entry name" value="BIR"/>
    <property type="match status" value="2"/>
</dbReference>
<dbReference type="Gene3D" id="1.10.1170.10">
    <property type="entry name" value="Inhibitor Of Apoptosis Protein (2mihbC-IAP-1), Chain A"/>
    <property type="match status" value="2"/>
</dbReference>
<dbReference type="PANTHER" id="PTHR46771:SF5">
    <property type="entry name" value="DETERIN"/>
    <property type="match status" value="1"/>
</dbReference>
<organism evidence="4 5">
    <name type="scientific">Lentithecium fluviatile CBS 122367</name>
    <dbReference type="NCBI Taxonomy" id="1168545"/>
    <lineage>
        <taxon>Eukaryota</taxon>
        <taxon>Fungi</taxon>
        <taxon>Dikarya</taxon>
        <taxon>Ascomycota</taxon>
        <taxon>Pezizomycotina</taxon>
        <taxon>Dothideomycetes</taxon>
        <taxon>Pleosporomycetidae</taxon>
        <taxon>Pleosporales</taxon>
        <taxon>Massarineae</taxon>
        <taxon>Lentitheciaceae</taxon>
        <taxon>Lentithecium</taxon>
    </lineage>
</organism>
<gene>
    <name evidence="4" type="ORF">K458DRAFT_483686</name>
</gene>
<dbReference type="Proteomes" id="UP000799291">
    <property type="component" value="Unassembled WGS sequence"/>
</dbReference>
<dbReference type="PROSITE" id="PS50143">
    <property type="entry name" value="BIR_REPEAT_2"/>
    <property type="match status" value="2"/>
</dbReference>
<feature type="region of interest" description="Disordered" evidence="3">
    <location>
        <begin position="213"/>
        <end position="257"/>
    </location>
</feature>
<dbReference type="GO" id="GO:0046872">
    <property type="term" value="F:metal ion binding"/>
    <property type="evidence" value="ECO:0007669"/>
    <property type="project" value="UniProtKB-KW"/>
</dbReference>
<feature type="compositionally biased region" description="Basic residues" evidence="3">
    <location>
        <begin position="230"/>
        <end position="241"/>
    </location>
</feature>
<keyword evidence="5" id="KW-1185">Reference proteome</keyword>
<dbReference type="Pfam" id="PF00653">
    <property type="entry name" value="BIR"/>
    <property type="match status" value="2"/>
</dbReference>
<proteinExistence type="predicted"/>
<dbReference type="SMART" id="SM00238">
    <property type="entry name" value="BIR"/>
    <property type="match status" value="2"/>
</dbReference>
<dbReference type="EMBL" id="MU005571">
    <property type="protein sequence ID" value="KAF2690248.1"/>
    <property type="molecule type" value="Genomic_DNA"/>
</dbReference>
<feature type="region of interest" description="Disordered" evidence="3">
    <location>
        <begin position="313"/>
        <end position="336"/>
    </location>
</feature>
<dbReference type="AlphaFoldDB" id="A0A6G1JIH5"/>
<evidence type="ECO:0000256" key="2">
    <source>
        <dbReference type="ARBA" id="ARBA00022833"/>
    </source>
</evidence>
<feature type="region of interest" description="Disordered" evidence="3">
    <location>
        <begin position="276"/>
        <end position="299"/>
    </location>
</feature>
<dbReference type="OrthoDB" id="2196114at2759"/>
<dbReference type="PANTHER" id="PTHR46771">
    <property type="entry name" value="DETERIN"/>
    <property type="match status" value="1"/>
</dbReference>
<evidence type="ECO:0000313" key="4">
    <source>
        <dbReference type="EMBL" id="KAF2690248.1"/>
    </source>
</evidence>
<sequence length="602" mass="66022">MDTAYACFQARLDSFASSKTKSRRTSTRSKKSGPKNVPKGGWPLSAPSPTDLAYAGFVFKPTSMSPDNVQCFHCQTQLDGWEETDVPAYEHLTHSPHCGFAINTCIRLRNGDPGRTEDDPLSGPMMDARRRTFLDLWPLDVAAGYPSVEQMVIAGWYYDPSPEAPDGTTCAYCSLSLDAWDAGDDPTEEHRKRADDCLFFTLKDFYHTAEKAKAPRGKRVSSRSSTASQKRTKISRTKKTNLNKPLPTPPDESGMETFEDNSVAVGESFTNSIVSVSSKAPAKGRKAKKASIQDDAPMLPDSFAVSDSFAESVVSQPAKKGRKPRKAPNHDEPTEVFPESYVMGESFAASVVSQPAKKGRKQKKAPTPEPAPLETFAESFANSLASPRPKAPPAKLRKTKQAAKRASTVSVASTARSTRRNKRTSDEMEVEVKPVIELAPSPKRAKISDISSNMILDESTPINTPQAFPKPPVVLPVQSPSPATPPQPRTPELASTPPAAKWDPINVDDFFEKRDVFGIVSNIIVDSSLDKENMNVEMKDTPENLTQAVKAGLTSPEKKMSVEEWVMYNAKRGEEKLRTECERQITAFEGEGRRAIAALDAY</sequence>
<dbReference type="InterPro" id="IPR051190">
    <property type="entry name" value="Baculoviral_IAP"/>
</dbReference>
<evidence type="ECO:0000256" key="1">
    <source>
        <dbReference type="ARBA" id="ARBA00022723"/>
    </source>
</evidence>
<dbReference type="SUPFAM" id="SSF57924">
    <property type="entry name" value="Inhibitor of apoptosis (IAP) repeat"/>
    <property type="match status" value="2"/>
</dbReference>
<name>A0A6G1JIH5_9PLEO</name>
<protein>
    <submittedName>
        <fullName evidence="4">BIR-domain-containing protein</fullName>
    </submittedName>
</protein>